<reference evidence="2" key="1">
    <citation type="submission" date="2023-03" db="EMBL/GenBank/DDBJ databases">
        <title>Complete genome of Cladonia borealis.</title>
        <authorList>
            <person name="Park H."/>
        </authorList>
    </citation>
    <scope>NUCLEOTIDE SEQUENCE</scope>
    <source>
        <strain evidence="2">ANT050790</strain>
    </source>
</reference>
<sequence>MENFVTFQHQVRDGLKNLKSQDVRYDHIEALMVYWKGGDVPEVAEKAKALGKLLNNEPYNFTVIPHEIDYKRLAQHEIDDNFRDALRDIEVRLRTPNIETSSLLILYYGGHGFVDGADRLWKPTKSSQKRLFWSNCQSSMYFLNCDILYLFDCCCSLAMVETPETKLHHRRRCEILCSSGLKQEGGALNKIMFTNALVELLENKKDDILDRKAAIGGLTFSDICTIMTRQDIRNTLLAEPRWQVVAPNPAFRGKITLAKKRLGIDTITPQPRGDDSDSGYKSQIESYSQLSDTRILIKIRLTNPAEGLSSNDWLKWFEDRPHNVAHIDIAVLKKIEWVGIFGADSSLALITVPMWLWQNMEQDPACESLGIVRSNNLLRRPPDEIPSGLSVNLDAAADKTKEREQGISLRNLPFNPLGIAKSAKPAPVKGPIKRQTGTRSHLHNTTEPTIQPSTTTFITRPRGKQLVTARISSLNDDYMHKQLASWLPDKDTSRVVGRTIRPLR</sequence>
<dbReference type="Proteomes" id="UP001166286">
    <property type="component" value="Unassembled WGS sequence"/>
</dbReference>
<dbReference type="EMBL" id="JAFEKC020000020">
    <property type="protein sequence ID" value="KAK0508616.1"/>
    <property type="molecule type" value="Genomic_DNA"/>
</dbReference>
<gene>
    <name evidence="2" type="ORF">JMJ35_008892</name>
</gene>
<keyword evidence="3" id="KW-1185">Reference proteome</keyword>
<protein>
    <submittedName>
        <fullName evidence="2">Uncharacterized protein</fullName>
    </submittedName>
</protein>
<accession>A0AA39U664</accession>
<proteinExistence type="predicted"/>
<evidence type="ECO:0000313" key="3">
    <source>
        <dbReference type="Proteomes" id="UP001166286"/>
    </source>
</evidence>
<feature type="region of interest" description="Disordered" evidence="1">
    <location>
        <begin position="423"/>
        <end position="453"/>
    </location>
</feature>
<evidence type="ECO:0000256" key="1">
    <source>
        <dbReference type="SAM" id="MobiDB-lite"/>
    </source>
</evidence>
<evidence type="ECO:0000313" key="2">
    <source>
        <dbReference type="EMBL" id="KAK0508616.1"/>
    </source>
</evidence>
<name>A0AA39U664_9LECA</name>
<dbReference type="AlphaFoldDB" id="A0AA39U664"/>
<organism evidence="2 3">
    <name type="scientific">Cladonia borealis</name>
    <dbReference type="NCBI Taxonomy" id="184061"/>
    <lineage>
        <taxon>Eukaryota</taxon>
        <taxon>Fungi</taxon>
        <taxon>Dikarya</taxon>
        <taxon>Ascomycota</taxon>
        <taxon>Pezizomycotina</taxon>
        <taxon>Lecanoromycetes</taxon>
        <taxon>OSLEUM clade</taxon>
        <taxon>Lecanoromycetidae</taxon>
        <taxon>Lecanorales</taxon>
        <taxon>Lecanorineae</taxon>
        <taxon>Cladoniaceae</taxon>
        <taxon>Cladonia</taxon>
    </lineage>
</organism>
<comment type="caution">
    <text evidence="2">The sequence shown here is derived from an EMBL/GenBank/DDBJ whole genome shotgun (WGS) entry which is preliminary data.</text>
</comment>